<dbReference type="EMBL" id="JBBPFD010000019">
    <property type="protein sequence ID" value="KAK7887011.1"/>
    <property type="molecule type" value="Genomic_DNA"/>
</dbReference>
<comment type="caution">
    <text evidence="9">The sequence shown here is derived from an EMBL/GenBank/DDBJ whole genome shotgun (WGS) entry which is preliminary data.</text>
</comment>
<evidence type="ECO:0000259" key="8">
    <source>
        <dbReference type="PROSITE" id="PS50168"/>
    </source>
</evidence>
<dbReference type="Proteomes" id="UP001460270">
    <property type="component" value="Unassembled WGS sequence"/>
</dbReference>
<dbReference type="InterPro" id="IPR001875">
    <property type="entry name" value="DED_dom"/>
</dbReference>
<dbReference type="AlphaFoldDB" id="A0AAW0MY30"/>
<feature type="compositionally biased region" description="Basic residues" evidence="7">
    <location>
        <begin position="370"/>
        <end position="389"/>
    </location>
</feature>
<dbReference type="InterPro" id="IPR011029">
    <property type="entry name" value="DEATH-like_dom_sf"/>
</dbReference>
<dbReference type="GO" id="GO:0042981">
    <property type="term" value="P:regulation of apoptotic process"/>
    <property type="evidence" value="ECO:0007669"/>
    <property type="project" value="InterPro"/>
</dbReference>
<keyword evidence="10" id="KW-1185">Reference proteome</keyword>
<keyword evidence="5" id="KW-0804">Transcription</keyword>
<organism evidence="9 10">
    <name type="scientific">Mugilogobius chulae</name>
    <name type="common">yellowstripe goby</name>
    <dbReference type="NCBI Taxonomy" id="88201"/>
    <lineage>
        <taxon>Eukaryota</taxon>
        <taxon>Metazoa</taxon>
        <taxon>Chordata</taxon>
        <taxon>Craniata</taxon>
        <taxon>Vertebrata</taxon>
        <taxon>Euteleostomi</taxon>
        <taxon>Actinopterygii</taxon>
        <taxon>Neopterygii</taxon>
        <taxon>Teleostei</taxon>
        <taxon>Neoteleostei</taxon>
        <taxon>Acanthomorphata</taxon>
        <taxon>Gobiaria</taxon>
        <taxon>Gobiiformes</taxon>
        <taxon>Gobioidei</taxon>
        <taxon>Gobiidae</taxon>
        <taxon>Gobionellinae</taxon>
        <taxon>Mugilogobius</taxon>
    </lineage>
</organism>
<name>A0AAW0MY30_9GOBI</name>
<accession>A0AAW0MY30</accession>
<dbReference type="GO" id="GO:0003677">
    <property type="term" value="F:DNA binding"/>
    <property type="evidence" value="ECO:0007669"/>
    <property type="project" value="UniProtKB-KW"/>
</dbReference>
<evidence type="ECO:0000313" key="10">
    <source>
        <dbReference type="Proteomes" id="UP001460270"/>
    </source>
</evidence>
<evidence type="ECO:0000256" key="4">
    <source>
        <dbReference type="ARBA" id="ARBA00023125"/>
    </source>
</evidence>
<keyword evidence="4" id="KW-0238">DNA-binding</keyword>
<feature type="region of interest" description="Disordered" evidence="7">
    <location>
        <begin position="351"/>
        <end position="404"/>
    </location>
</feature>
<evidence type="ECO:0000256" key="5">
    <source>
        <dbReference type="ARBA" id="ARBA00023163"/>
    </source>
</evidence>
<dbReference type="PANTHER" id="PTHR15205:SF1">
    <property type="entry name" value="DNA-BINDING DEATH EFFECTOR DOMAIN-CONTAINING PROTEIN 2"/>
    <property type="match status" value="1"/>
</dbReference>
<dbReference type="GO" id="GO:0008625">
    <property type="term" value="P:extrinsic apoptotic signaling pathway via death domain receptors"/>
    <property type="evidence" value="ECO:0007669"/>
    <property type="project" value="TreeGrafter"/>
</dbReference>
<evidence type="ECO:0000256" key="6">
    <source>
        <dbReference type="ARBA" id="ARBA00023242"/>
    </source>
</evidence>
<keyword evidence="3" id="KW-0805">Transcription regulation</keyword>
<evidence type="ECO:0000256" key="1">
    <source>
        <dbReference type="ARBA" id="ARBA00004604"/>
    </source>
</evidence>
<keyword evidence="2" id="KW-0053">Apoptosis</keyword>
<feature type="compositionally biased region" description="Pro residues" evidence="7">
    <location>
        <begin position="391"/>
        <end position="400"/>
    </location>
</feature>
<dbReference type="Pfam" id="PF20694">
    <property type="entry name" value="TRADD-like_N"/>
    <property type="match status" value="1"/>
</dbReference>
<dbReference type="InterPro" id="IPR038856">
    <property type="entry name" value="DEDD/DEDD2"/>
</dbReference>
<dbReference type="InterPro" id="IPR049341">
    <property type="entry name" value="TRADD-like_N"/>
</dbReference>
<dbReference type="PROSITE" id="PS50168">
    <property type="entry name" value="DED"/>
    <property type="match status" value="1"/>
</dbReference>
<comment type="subcellular location">
    <subcellularLocation>
        <location evidence="1">Nucleus</location>
        <location evidence="1">Nucleolus</location>
    </subcellularLocation>
</comment>
<keyword evidence="6" id="KW-0539">Nucleus</keyword>
<protein>
    <recommendedName>
        <fullName evidence="8">DED domain-containing protein</fullName>
    </recommendedName>
</protein>
<evidence type="ECO:0000256" key="7">
    <source>
        <dbReference type="SAM" id="MobiDB-lite"/>
    </source>
</evidence>
<gene>
    <name evidence="9" type="ORF">WMY93_026632</name>
</gene>
<evidence type="ECO:0000256" key="2">
    <source>
        <dbReference type="ARBA" id="ARBA00022703"/>
    </source>
</evidence>
<feature type="region of interest" description="Disordered" evidence="7">
    <location>
        <begin position="240"/>
        <end position="265"/>
    </location>
</feature>
<proteinExistence type="predicted"/>
<feature type="domain" description="DED" evidence="8">
    <location>
        <begin position="206"/>
        <end position="312"/>
    </location>
</feature>
<dbReference type="Gene3D" id="1.10.533.10">
    <property type="entry name" value="Death Domain, Fas"/>
    <property type="match status" value="1"/>
</dbReference>
<sequence>MSTSQFSPLGAPEDIYTDLQQNTGQDDLAQGYTESTLVISLWLLVFHQERWPWFWNWFGRATGLILTWDWAGLAAECCACAVRNLTRGALIGPHICCLCGSGRTSTQETKRNVSGYVTCTRAWQSEEQEAYDYRFNNCCLQKIPQELGHNTFAHRGRQHGVEEKRLRRFGRSLLLIMALAHQLSYPFRNLHNWEENECLNYYGLLSLHEIFEIVGTQLTETDIEVLSFLLNETCTQTHPLDPAGWTVEPSEDNPDDAGQSPQQLFASHKPKSGLELLLELENRGYITEGNLEPLLQLLRVLTRHDLLPFVSLKKRRTVSPERSRRWRGAEHRELMFSSGMSQPCRATEMPLSFTQQGRSGLYSPVPVAPAKKRRRRRGNGWSRKPRKNNKPSPPPPPPTPQSISCDVRLRVRAEYLEHESALRSGVSSDKRQPLERQFELFSQANSVLRARSLGSIVCDIKFTELDNLQAFWADYLSGALLEALKGVFINDSLRSAAGSEAVRLLISVDQDDYEEGRRLLQASKGLRSGQAPHFHTHWCV</sequence>
<reference evidence="10" key="1">
    <citation type="submission" date="2024-04" db="EMBL/GenBank/DDBJ databases">
        <title>Salinicola lusitanus LLJ914,a marine bacterium isolated from the Okinawa Trough.</title>
        <authorList>
            <person name="Li J."/>
        </authorList>
    </citation>
    <scope>NUCLEOTIDE SEQUENCE [LARGE SCALE GENOMIC DNA]</scope>
</reference>
<dbReference type="SUPFAM" id="SSF47986">
    <property type="entry name" value="DEATH domain"/>
    <property type="match status" value="1"/>
</dbReference>
<evidence type="ECO:0000256" key="3">
    <source>
        <dbReference type="ARBA" id="ARBA00023015"/>
    </source>
</evidence>
<dbReference type="GO" id="GO:0005730">
    <property type="term" value="C:nucleolus"/>
    <property type="evidence" value="ECO:0007669"/>
    <property type="project" value="UniProtKB-SubCell"/>
</dbReference>
<evidence type="ECO:0000313" key="9">
    <source>
        <dbReference type="EMBL" id="KAK7887011.1"/>
    </source>
</evidence>
<dbReference type="PANTHER" id="PTHR15205">
    <property type="entry name" value="DEATH EFFECTOR DOMAIN-CONTAINING PROTEIN"/>
    <property type="match status" value="1"/>
</dbReference>